<dbReference type="GO" id="GO:0016491">
    <property type="term" value="F:oxidoreductase activity"/>
    <property type="evidence" value="ECO:0007669"/>
    <property type="project" value="UniProtKB-KW"/>
</dbReference>
<accession>A0A084G7E6</accession>
<dbReference type="Gene3D" id="3.40.50.720">
    <property type="entry name" value="NAD(P)-binding Rossmann-like Domain"/>
    <property type="match status" value="1"/>
</dbReference>
<dbReference type="HOGENOM" id="CLU_010194_44_4_1"/>
<dbReference type="KEGG" id="sapo:SAPIO_CDS4956"/>
<proteinExistence type="predicted"/>
<dbReference type="InterPro" id="IPR036291">
    <property type="entry name" value="NAD(P)-bd_dom_sf"/>
</dbReference>
<keyword evidence="1" id="KW-0560">Oxidoreductase</keyword>
<dbReference type="Pfam" id="PF00106">
    <property type="entry name" value="adh_short"/>
    <property type="match status" value="1"/>
</dbReference>
<dbReference type="RefSeq" id="XP_016643057.1">
    <property type="nucleotide sequence ID" value="XM_016787382.1"/>
</dbReference>
<dbReference type="SUPFAM" id="SSF51735">
    <property type="entry name" value="NAD(P)-binding Rossmann-fold domains"/>
    <property type="match status" value="1"/>
</dbReference>
<dbReference type="AlphaFoldDB" id="A0A084G7E6"/>
<dbReference type="OMA" id="NKFNVRP"/>
<evidence type="ECO:0000313" key="2">
    <source>
        <dbReference type="EMBL" id="KEZ43258.1"/>
    </source>
</evidence>
<evidence type="ECO:0000256" key="1">
    <source>
        <dbReference type="ARBA" id="ARBA00023002"/>
    </source>
</evidence>
<dbReference type="VEuPathDB" id="FungiDB:SAPIO_CDS4956"/>
<comment type="caution">
    <text evidence="2">The sequence shown here is derived from an EMBL/GenBank/DDBJ whole genome shotgun (WGS) entry which is preliminary data.</text>
</comment>
<dbReference type="Proteomes" id="UP000028545">
    <property type="component" value="Unassembled WGS sequence"/>
</dbReference>
<dbReference type="InterPro" id="IPR002347">
    <property type="entry name" value="SDR_fam"/>
</dbReference>
<evidence type="ECO:0000313" key="3">
    <source>
        <dbReference type="Proteomes" id="UP000028545"/>
    </source>
</evidence>
<organism evidence="2 3">
    <name type="scientific">Pseudallescheria apiosperma</name>
    <name type="common">Scedosporium apiospermum</name>
    <dbReference type="NCBI Taxonomy" id="563466"/>
    <lineage>
        <taxon>Eukaryota</taxon>
        <taxon>Fungi</taxon>
        <taxon>Dikarya</taxon>
        <taxon>Ascomycota</taxon>
        <taxon>Pezizomycotina</taxon>
        <taxon>Sordariomycetes</taxon>
        <taxon>Hypocreomycetidae</taxon>
        <taxon>Microascales</taxon>
        <taxon>Microascaceae</taxon>
        <taxon>Scedosporium</taxon>
    </lineage>
</organism>
<gene>
    <name evidence="2" type="ORF">SAPIO_CDS4956</name>
</gene>
<dbReference type="PANTHER" id="PTHR43157:SF31">
    <property type="entry name" value="PHOSPHATIDYLINOSITOL-GLYCAN BIOSYNTHESIS CLASS F PROTEIN"/>
    <property type="match status" value="1"/>
</dbReference>
<protein>
    <recommendedName>
        <fullName evidence="4">NAD(P)-binding protein</fullName>
    </recommendedName>
</protein>
<dbReference type="PRINTS" id="PR00081">
    <property type="entry name" value="GDHRDH"/>
</dbReference>
<dbReference type="OrthoDB" id="542013at2759"/>
<dbReference type="GeneID" id="27724028"/>
<keyword evidence="3" id="KW-1185">Reference proteome</keyword>
<dbReference type="PANTHER" id="PTHR43157">
    <property type="entry name" value="PHOSPHATIDYLINOSITOL-GLYCAN BIOSYNTHESIS CLASS F PROTEIN-RELATED"/>
    <property type="match status" value="1"/>
</dbReference>
<sequence>MPSFPKFIYQQLTINLPVPSASYAGKTVIITGSNTGLGKEAARHFARLGASTLILAVRSVEKGNAAKADIEASTKVGPDVIQVWELDLGKYDSVKAFAARVNELPRVDILIENAGIATGKYTKFDGGESTITVNVFSTFLLAALVLPKLKFDGGEFPERKAPDGKIFDALNDESKWDKAKEDSELARESDSWSLDLLKKLVARTTEQGSRTLVHAGSQGADTHGKYLSHCKVHATEGWAAGAGSKELQGRVWKELTERLEAIQLGVTSNF</sequence>
<evidence type="ECO:0008006" key="4">
    <source>
        <dbReference type="Google" id="ProtNLM"/>
    </source>
</evidence>
<name>A0A084G7E6_PSEDA</name>
<dbReference type="EMBL" id="JOWA01000095">
    <property type="protein sequence ID" value="KEZ43258.1"/>
    <property type="molecule type" value="Genomic_DNA"/>
</dbReference>
<reference evidence="2 3" key="1">
    <citation type="journal article" date="2014" name="Genome Announc.">
        <title>Draft genome sequence of the pathogenic fungus Scedosporium apiospermum.</title>
        <authorList>
            <person name="Vandeputte P."/>
            <person name="Ghamrawi S."/>
            <person name="Rechenmann M."/>
            <person name="Iltis A."/>
            <person name="Giraud S."/>
            <person name="Fleury M."/>
            <person name="Thornton C."/>
            <person name="Delhaes L."/>
            <person name="Meyer W."/>
            <person name="Papon N."/>
            <person name="Bouchara J.P."/>
        </authorList>
    </citation>
    <scope>NUCLEOTIDE SEQUENCE [LARGE SCALE GENOMIC DNA]</scope>
    <source>
        <strain evidence="2 3">IHEM 14462</strain>
    </source>
</reference>